<dbReference type="Proteomes" id="UP000813385">
    <property type="component" value="Unassembled WGS sequence"/>
</dbReference>
<protein>
    <submittedName>
        <fullName evidence="2">Uncharacterized protein</fullName>
    </submittedName>
</protein>
<reference evidence="2" key="1">
    <citation type="journal article" date="2021" name="Nat. Commun.">
        <title>Genetic determinants of endophytism in the Arabidopsis root mycobiome.</title>
        <authorList>
            <person name="Mesny F."/>
            <person name="Miyauchi S."/>
            <person name="Thiergart T."/>
            <person name="Pickel B."/>
            <person name="Atanasova L."/>
            <person name="Karlsson M."/>
            <person name="Huettel B."/>
            <person name="Barry K.W."/>
            <person name="Haridas S."/>
            <person name="Chen C."/>
            <person name="Bauer D."/>
            <person name="Andreopoulos W."/>
            <person name="Pangilinan J."/>
            <person name="LaButti K."/>
            <person name="Riley R."/>
            <person name="Lipzen A."/>
            <person name="Clum A."/>
            <person name="Drula E."/>
            <person name="Henrissat B."/>
            <person name="Kohler A."/>
            <person name="Grigoriev I.V."/>
            <person name="Martin F.M."/>
            <person name="Hacquard S."/>
        </authorList>
    </citation>
    <scope>NUCLEOTIDE SEQUENCE</scope>
    <source>
        <strain evidence="2">MPI-CAGE-AT-0016</strain>
    </source>
</reference>
<feature type="compositionally biased region" description="Polar residues" evidence="1">
    <location>
        <begin position="286"/>
        <end position="300"/>
    </location>
</feature>
<feature type="region of interest" description="Disordered" evidence="1">
    <location>
        <begin position="165"/>
        <end position="243"/>
    </location>
</feature>
<evidence type="ECO:0000256" key="1">
    <source>
        <dbReference type="SAM" id="MobiDB-lite"/>
    </source>
</evidence>
<dbReference type="AlphaFoldDB" id="A0A8K0T9V7"/>
<keyword evidence="3" id="KW-1185">Reference proteome</keyword>
<evidence type="ECO:0000313" key="2">
    <source>
        <dbReference type="EMBL" id="KAH7354540.1"/>
    </source>
</evidence>
<name>A0A8K0T9V7_9PEZI</name>
<comment type="caution">
    <text evidence="2">The sequence shown here is derived from an EMBL/GenBank/DDBJ whole genome shotgun (WGS) entry which is preliminary data.</text>
</comment>
<accession>A0A8K0T9V7</accession>
<feature type="compositionally biased region" description="Polar residues" evidence="1">
    <location>
        <begin position="234"/>
        <end position="243"/>
    </location>
</feature>
<organism evidence="2 3">
    <name type="scientific">Plectosphaerella cucumerina</name>
    <dbReference type="NCBI Taxonomy" id="40658"/>
    <lineage>
        <taxon>Eukaryota</taxon>
        <taxon>Fungi</taxon>
        <taxon>Dikarya</taxon>
        <taxon>Ascomycota</taxon>
        <taxon>Pezizomycotina</taxon>
        <taxon>Sordariomycetes</taxon>
        <taxon>Hypocreomycetidae</taxon>
        <taxon>Glomerellales</taxon>
        <taxon>Plectosphaerellaceae</taxon>
        <taxon>Plectosphaerella</taxon>
    </lineage>
</organism>
<feature type="compositionally biased region" description="Basic residues" evidence="1">
    <location>
        <begin position="189"/>
        <end position="199"/>
    </location>
</feature>
<proteinExistence type="predicted"/>
<gene>
    <name evidence="2" type="ORF">B0T11DRAFT_288817</name>
</gene>
<dbReference type="EMBL" id="JAGPXD010000005">
    <property type="protein sequence ID" value="KAH7354540.1"/>
    <property type="molecule type" value="Genomic_DNA"/>
</dbReference>
<evidence type="ECO:0000313" key="3">
    <source>
        <dbReference type="Proteomes" id="UP000813385"/>
    </source>
</evidence>
<feature type="region of interest" description="Disordered" evidence="1">
    <location>
        <begin position="346"/>
        <end position="365"/>
    </location>
</feature>
<feature type="compositionally biased region" description="Polar residues" evidence="1">
    <location>
        <begin position="316"/>
        <end position="327"/>
    </location>
</feature>
<sequence>MRAGEFPQPQVPTQGHNLPVRDMVAICNLHVKITHLERQVEIMIRTLETRITSQAKISWGYGARLCARRPNIPSSLNGAGDISQPTRHLTTVQPSPIHIRPAPLPPTLPRMRAELELPYQAKSDPSISQGIPSSLTTCSYQDNVAPKGPGRLRPGTDFRPVLGYVGNSATTGPDKSATIYGSGNGPLHTRIRARSHRLRSNGAPSPGTGPVRGLHVASQNPDDSPRQPIPTPKTPTSGPINKSILTASWTTGDREDSALPHLEAALCSDTSAEFTTALFPVVAVGTSSTTEAPPKTSTGATRLKRTLSSAAEEDQLTGSGSQPQSRPGHTVKSSRHHMMELQYILTAETHRTRASVGTAKSGPEI</sequence>
<feature type="region of interest" description="Disordered" evidence="1">
    <location>
        <begin position="286"/>
        <end position="335"/>
    </location>
</feature>